<dbReference type="AlphaFoldDB" id="A0A0F9SCE2"/>
<reference evidence="1" key="1">
    <citation type="journal article" date="2015" name="Nature">
        <title>Complex archaea that bridge the gap between prokaryotes and eukaryotes.</title>
        <authorList>
            <person name="Spang A."/>
            <person name="Saw J.H."/>
            <person name="Jorgensen S.L."/>
            <person name="Zaremba-Niedzwiedzka K."/>
            <person name="Martijn J."/>
            <person name="Lind A.E."/>
            <person name="van Eijk R."/>
            <person name="Schleper C."/>
            <person name="Guy L."/>
            <person name="Ettema T.J."/>
        </authorList>
    </citation>
    <scope>NUCLEOTIDE SEQUENCE</scope>
</reference>
<evidence type="ECO:0000313" key="1">
    <source>
        <dbReference type="EMBL" id="KKN59952.1"/>
    </source>
</evidence>
<gene>
    <name evidence="1" type="ORF">LCGC14_0537020</name>
</gene>
<accession>A0A0F9SCE2</accession>
<proteinExistence type="predicted"/>
<sequence>MTIEAEILKYSYWEHFKRAKELSLVLPLNHPERVAIEKEMNVMTKALKLITKNK</sequence>
<dbReference type="EMBL" id="LAZR01000710">
    <property type="protein sequence ID" value="KKN59952.1"/>
    <property type="molecule type" value="Genomic_DNA"/>
</dbReference>
<name>A0A0F9SCE2_9ZZZZ</name>
<comment type="caution">
    <text evidence="1">The sequence shown here is derived from an EMBL/GenBank/DDBJ whole genome shotgun (WGS) entry which is preliminary data.</text>
</comment>
<organism evidence="1">
    <name type="scientific">marine sediment metagenome</name>
    <dbReference type="NCBI Taxonomy" id="412755"/>
    <lineage>
        <taxon>unclassified sequences</taxon>
        <taxon>metagenomes</taxon>
        <taxon>ecological metagenomes</taxon>
    </lineage>
</organism>
<protein>
    <submittedName>
        <fullName evidence="1">Uncharacterized protein</fullName>
    </submittedName>
</protein>